<organism evidence="2">
    <name type="scientific">Tanacetum cinerariifolium</name>
    <name type="common">Dalmatian daisy</name>
    <name type="synonym">Chrysanthemum cinerariifolium</name>
    <dbReference type="NCBI Taxonomy" id="118510"/>
    <lineage>
        <taxon>Eukaryota</taxon>
        <taxon>Viridiplantae</taxon>
        <taxon>Streptophyta</taxon>
        <taxon>Embryophyta</taxon>
        <taxon>Tracheophyta</taxon>
        <taxon>Spermatophyta</taxon>
        <taxon>Magnoliopsida</taxon>
        <taxon>eudicotyledons</taxon>
        <taxon>Gunneridae</taxon>
        <taxon>Pentapetalae</taxon>
        <taxon>asterids</taxon>
        <taxon>campanulids</taxon>
        <taxon>Asterales</taxon>
        <taxon>Asteraceae</taxon>
        <taxon>Asteroideae</taxon>
        <taxon>Anthemideae</taxon>
        <taxon>Anthemidinae</taxon>
        <taxon>Tanacetum</taxon>
    </lineage>
</organism>
<feature type="compositionally biased region" description="Polar residues" evidence="1">
    <location>
        <begin position="61"/>
        <end position="72"/>
    </location>
</feature>
<feature type="non-terminal residue" evidence="2">
    <location>
        <position position="78"/>
    </location>
</feature>
<feature type="compositionally biased region" description="Polar residues" evidence="1">
    <location>
        <begin position="14"/>
        <end position="33"/>
    </location>
</feature>
<protein>
    <submittedName>
        <fullName evidence="2">Uncharacterized protein</fullName>
    </submittedName>
</protein>
<evidence type="ECO:0000256" key="1">
    <source>
        <dbReference type="SAM" id="MobiDB-lite"/>
    </source>
</evidence>
<feature type="non-terminal residue" evidence="2">
    <location>
        <position position="1"/>
    </location>
</feature>
<feature type="region of interest" description="Disordered" evidence="1">
    <location>
        <begin position="1"/>
        <end position="78"/>
    </location>
</feature>
<accession>A0A699XTE5</accession>
<dbReference type="AlphaFoldDB" id="A0A699XTE5"/>
<proteinExistence type="predicted"/>
<feature type="compositionally biased region" description="Basic and acidic residues" evidence="1">
    <location>
        <begin position="1"/>
        <end position="13"/>
    </location>
</feature>
<evidence type="ECO:0000313" key="2">
    <source>
        <dbReference type="EMBL" id="GFD61196.1"/>
    </source>
</evidence>
<reference evidence="2" key="1">
    <citation type="journal article" date="2019" name="Sci. Rep.">
        <title>Draft genome of Tanacetum cinerariifolium, the natural source of mosquito coil.</title>
        <authorList>
            <person name="Yamashiro T."/>
            <person name="Shiraishi A."/>
            <person name="Satake H."/>
            <person name="Nakayama K."/>
        </authorList>
    </citation>
    <scope>NUCLEOTIDE SEQUENCE</scope>
</reference>
<name>A0A699XTE5_TANCI</name>
<comment type="caution">
    <text evidence="2">The sequence shown here is derived from an EMBL/GenBank/DDBJ whole genome shotgun (WGS) entry which is preliminary data.</text>
</comment>
<dbReference type="EMBL" id="BKCJ011888122">
    <property type="protein sequence ID" value="GFD61196.1"/>
    <property type="molecule type" value="Genomic_DNA"/>
</dbReference>
<gene>
    <name evidence="2" type="ORF">Tci_933165</name>
</gene>
<sequence>DRWSSEARVKNTERNASSGETTACTDVPSTTEGQVGLERIGVDLSDENLEERRSRREVLGQTGSSAPETTLSKLLDDK</sequence>